<organism evidence="2 3">
    <name type="scientific">Vitis rotundifolia</name>
    <name type="common">Muscadine grape</name>
    <dbReference type="NCBI Taxonomy" id="103349"/>
    <lineage>
        <taxon>Eukaryota</taxon>
        <taxon>Viridiplantae</taxon>
        <taxon>Streptophyta</taxon>
        <taxon>Embryophyta</taxon>
        <taxon>Tracheophyta</taxon>
        <taxon>Spermatophyta</taxon>
        <taxon>Magnoliopsida</taxon>
        <taxon>eudicotyledons</taxon>
        <taxon>Gunneridae</taxon>
        <taxon>Pentapetalae</taxon>
        <taxon>rosids</taxon>
        <taxon>Vitales</taxon>
        <taxon>Vitaceae</taxon>
        <taxon>Viteae</taxon>
        <taxon>Vitis</taxon>
    </lineage>
</organism>
<dbReference type="EMBL" id="JARBHA010000016">
    <property type="protein sequence ID" value="KAJ9678873.1"/>
    <property type="molecule type" value="Genomic_DNA"/>
</dbReference>
<name>A0AA38YY55_VITRO</name>
<feature type="compositionally biased region" description="Acidic residues" evidence="1">
    <location>
        <begin position="63"/>
        <end position="74"/>
    </location>
</feature>
<evidence type="ECO:0000313" key="3">
    <source>
        <dbReference type="Proteomes" id="UP001168098"/>
    </source>
</evidence>
<sequence length="87" mass="9251">MTVMDLNKRLHFLSLNLALRFAVMSSSSSSLQTMGGTTNSTPISGLVLASDRSTPVSSSVLTVEEDEDGEEVEAIGERDVNDGVYAL</sequence>
<feature type="region of interest" description="Disordered" evidence="1">
    <location>
        <begin position="57"/>
        <end position="87"/>
    </location>
</feature>
<accession>A0AA38YY55</accession>
<protein>
    <submittedName>
        <fullName evidence="2">Uncharacterized protein</fullName>
    </submittedName>
</protein>
<gene>
    <name evidence="2" type="ORF">PVL29_020923</name>
</gene>
<dbReference type="Proteomes" id="UP001168098">
    <property type="component" value="Unassembled WGS sequence"/>
</dbReference>
<comment type="caution">
    <text evidence="2">The sequence shown here is derived from an EMBL/GenBank/DDBJ whole genome shotgun (WGS) entry which is preliminary data.</text>
</comment>
<proteinExistence type="predicted"/>
<reference evidence="2 3" key="1">
    <citation type="journal article" date="2023" name="BMC Biotechnol.">
        <title>Vitis rotundifolia cv Carlos genome sequencing.</title>
        <authorList>
            <person name="Huff M."/>
            <person name="Hulse-Kemp A."/>
            <person name="Scheffler B."/>
            <person name="Youngblood R."/>
            <person name="Simpson S."/>
            <person name="Babiker E."/>
            <person name="Staton M."/>
        </authorList>
    </citation>
    <scope>NUCLEOTIDE SEQUENCE [LARGE SCALE GENOMIC DNA]</scope>
    <source>
        <tissue evidence="2">Leaf</tissue>
    </source>
</reference>
<evidence type="ECO:0000256" key="1">
    <source>
        <dbReference type="SAM" id="MobiDB-lite"/>
    </source>
</evidence>
<keyword evidence="3" id="KW-1185">Reference proteome</keyword>
<dbReference type="AlphaFoldDB" id="A0AA38YY55"/>
<evidence type="ECO:0000313" key="2">
    <source>
        <dbReference type="EMBL" id="KAJ9678873.1"/>
    </source>
</evidence>